<dbReference type="SMART" id="SM01271">
    <property type="entry name" value="LSM14"/>
    <property type="match status" value="1"/>
</dbReference>
<dbReference type="OrthoDB" id="45365at2759"/>
<dbReference type="InterPro" id="IPR010920">
    <property type="entry name" value="LSM_dom_sf"/>
</dbReference>
<dbReference type="AlphaFoldDB" id="A0A6D2KK77"/>
<dbReference type="InterPro" id="IPR025609">
    <property type="entry name" value="Lsm14-like_N"/>
</dbReference>
<proteinExistence type="predicted"/>
<dbReference type="PANTHER" id="PTHR24414:SF68">
    <property type="entry name" value="GALACTOSE OXIDASE_KELCH REPEAT SUPERFAMILY PROTEIN-RELATED"/>
    <property type="match status" value="1"/>
</dbReference>
<comment type="caution">
    <text evidence="2">The sequence shown here is derived from an EMBL/GenBank/DDBJ whole genome shotgun (WGS) entry which is preliminary data.</text>
</comment>
<feature type="domain" description="Lsm14-like N-terminal" evidence="1">
    <location>
        <begin position="264"/>
        <end position="364"/>
    </location>
</feature>
<dbReference type="InterPro" id="IPR015915">
    <property type="entry name" value="Kelch-typ_b-propeller"/>
</dbReference>
<sequence>MTEDKYTGNLLVPMPSSYTPYLPRCYDMAGSEIYEIGGGLNPLSSTKVWVSNELNGKCREAPSMLLARKNAFTCSIDGKFYVMGGCEADETTCWGEVFNPKTQTWEPLPDPGTKLRYSSIKNLDVGNGKGNIYVRTDEKSFVYLVGEGRWEVVEGSLGESVCGIENIWYLCANERCWWRYGDRCEEWRLVKGLSELDYHFRFCNGMEIVSCGGKLVIFWVGPLELPLGESVEIWCAVILLERRYDDEIWGHIEWFDVVLRVHWSHTLLRCVCGLRYGGVLYHFNVDDKTLGLHTVLCYGTEGRNNLGFQILPSNTIYTYILFALTEITDIIYRTPTRYGYGNVAKGATSSQLLPYNPHGAQKVPSISNEKLNEPQALITDYGASLVKGSVNERSLNPFAQPGYNGSSFYDPCSNQLYQSITPYGLPYQEAPILNAPYQEAPIINAPSEFAAPRSYFTTFPPVQISLRPMNSGGFVFEAVKQKFKQSEMWPQENKNQSDKKTAAAAYSSIDGSYYMVSRNPFDPIGRPCNPYGSIARPVKHHTKEISNGVQGMHQLQRWIYA</sequence>
<dbReference type="PANTHER" id="PTHR24414">
    <property type="entry name" value="F-BOX/KELCH-REPEAT PROTEIN SKIP4"/>
    <property type="match status" value="1"/>
</dbReference>
<name>A0A6D2KK77_9BRAS</name>
<evidence type="ECO:0000313" key="2">
    <source>
        <dbReference type="EMBL" id="CAA7054889.1"/>
    </source>
</evidence>
<reference evidence="2" key="1">
    <citation type="submission" date="2020-01" db="EMBL/GenBank/DDBJ databases">
        <authorList>
            <person name="Mishra B."/>
        </authorList>
    </citation>
    <scope>NUCLEOTIDE SEQUENCE [LARGE SCALE GENOMIC DNA]</scope>
</reference>
<dbReference type="SUPFAM" id="SSF50182">
    <property type="entry name" value="Sm-like ribonucleoproteins"/>
    <property type="match status" value="1"/>
</dbReference>
<protein>
    <recommendedName>
        <fullName evidence="1">Lsm14-like N-terminal domain-containing protein</fullName>
    </recommendedName>
</protein>
<gene>
    <name evidence="2" type="ORF">MERR_LOCUS42125</name>
</gene>
<dbReference type="Pfam" id="PF12701">
    <property type="entry name" value="LSM14"/>
    <property type="match status" value="1"/>
</dbReference>
<organism evidence="2 3">
    <name type="scientific">Microthlaspi erraticum</name>
    <dbReference type="NCBI Taxonomy" id="1685480"/>
    <lineage>
        <taxon>Eukaryota</taxon>
        <taxon>Viridiplantae</taxon>
        <taxon>Streptophyta</taxon>
        <taxon>Embryophyta</taxon>
        <taxon>Tracheophyta</taxon>
        <taxon>Spermatophyta</taxon>
        <taxon>Magnoliopsida</taxon>
        <taxon>eudicotyledons</taxon>
        <taxon>Gunneridae</taxon>
        <taxon>Pentapetalae</taxon>
        <taxon>rosids</taxon>
        <taxon>malvids</taxon>
        <taxon>Brassicales</taxon>
        <taxon>Brassicaceae</taxon>
        <taxon>Coluteocarpeae</taxon>
        <taxon>Microthlaspi</taxon>
    </lineage>
</organism>
<accession>A0A6D2KK77</accession>
<dbReference type="Pfam" id="PF25210">
    <property type="entry name" value="Kelch_FKB95"/>
    <property type="match status" value="1"/>
</dbReference>
<dbReference type="InterPro" id="IPR057499">
    <property type="entry name" value="Kelch_FKB95"/>
</dbReference>
<dbReference type="Gene3D" id="2.30.30.100">
    <property type="match status" value="1"/>
</dbReference>
<dbReference type="Gene3D" id="2.120.10.80">
    <property type="entry name" value="Kelch-type beta propeller"/>
    <property type="match status" value="1"/>
</dbReference>
<keyword evidence="3" id="KW-1185">Reference proteome</keyword>
<dbReference type="Proteomes" id="UP000467841">
    <property type="component" value="Unassembled WGS sequence"/>
</dbReference>
<evidence type="ECO:0000259" key="1">
    <source>
        <dbReference type="SMART" id="SM01271"/>
    </source>
</evidence>
<evidence type="ECO:0000313" key="3">
    <source>
        <dbReference type="Proteomes" id="UP000467841"/>
    </source>
</evidence>
<dbReference type="SUPFAM" id="SSF117281">
    <property type="entry name" value="Kelch motif"/>
    <property type="match status" value="1"/>
</dbReference>
<dbReference type="InterPro" id="IPR050354">
    <property type="entry name" value="F-box/kelch-repeat_ARATH"/>
</dbReference>
<dbReference type="EMBL" id="CACVBM020001595">
    <property type="protein sequence ID" value="CAA7054889.1"/>
    <property type="molecule type" value="Genomic_DNA"/>
</dbReference>